<dbReference type="Pfam" id="PF10114">
    <property type="entry name" value="PocR"/>
    <property type="match status" value="1"/>
</dbReference>
<dbReference type="SMART" id="SM00342">
    <property type="entry name" value="HTH_ARAC"/>
    <property type="match status" value="1"/>
</dbReference>
<evidence type="ECO:0000313" key="4">
    <source>
        <dbReference type="Proteomes" id="UP000824504"/>
    </source>
</evidence>
<name>A0ABX8SM77_9ACTN</name>
<accession>A0ABX8SM77</accession>
<feature type="domain" description="HTH araC/xylS-type" evidence="2">
    <location>
        <begin position="338"/>
        <end position="440"/>
    </location>
</feature>
<evidence type="ECO:0000259" key="2">
    <source>
        <dbReference type="PROSITE" id="PS01124"/>
    </source>
</evidence>
<dbReference type="EMBL" id="CP079216">
    <property type="protein sequence ID" value="QXT63258.1"/>
    <property type="molecule type" value="Genomic_DNA"/>
</dbReference>
<organism evidence="3 4">
    <name type="scientific">Tessaracoccus palaemonis</name>
    <dbReference type="NCBI Taxonomy" id="2829499"/>
    <lineage>
        <taxon>Bacteria</taxon>
        <taxon>Bacillati</taxon>
        <taxon>Actinomycetota</taxon>
        <taxon>Actinomycetes</taxon>
        <taxon>Propionibacteriales</taxon>
        <taxon>Propionibacteriaceae</taxon>
        <taxon>Tessaracoccus</taxon>
    </lineage>
</organism>
<keyword evidence="4" id="KW-1185">Reference proteome</keyword>
<sequence length="446" mass="49887">MSTINIGDLTTHEVTDLRQLVDVDRLQQIQDEFAAETGLAMITVDSMGSPVTRASEFSEFCQFLRRDPAVRRLCYTCDAHGGFQSSLEGRPVVYQCHAGLVDFSVSITTGNRFLGAVLAGQVLLKSGQDQLQQMLTAKEAWRGDPEIEELTLKLKVVDLEKLHKAADAIISLANETLGRAHPTMVIASGPYLGRLPGIPSAAGHDRTVLAPLLEGRSKALPLMPIESPPSTLDSARVARNLHHRKVADNLEIVSRHLDDLLPRWSQKIPRDDLTPFEDMLIGVATSEGLQYGRDLTVEVMRNRGSRRSPMNRYECQLYCERLVIKLHDLVEPRLTVKDRTVDTLINEIEKDPTSFLTVQSAANYLVLSESHFARQFKQHTGHSFNSYVSAKRLDRAKLLLAHTTKPVLRIATELDFQPVNYFSRCFKKHFGITPSQYRNQFSGGTA</sequence>
<proteinExistence type="predicted"/>
<reference evidence="3 4" key="1">
    <citation type="submission" date="2021-07" db="EMBL/GenBank/DDBJ databases">
        <title>complete genome sequencing of Tessaracoccus sp.J1M15.</title>
        <authorList>
            <person name="Bae J.-W."/>
            <person name="Kim D.-y."/>
        </authorList>
    </citation>
    <scope>NUCLEOTIDE SEQUENCE [LARGE SCALE GENOMIC DNA]</scope>
    <source>
        <strain evidence="3 4">J1M15</strain>
    </source>
</reference>
<dbReference type="RefSeq" id="WP_219082978.1">
    <property type="nucleotide sequence ID" value="NZ_CP079216.1"/>
</dbReference>
<gene>
    <name evidence="3" type="ORF">KDB89_01870</name>
</gene>
<dbReference type="Pfam" id="PF12833">
    <property type="entry name" value="HTH_18"/>
    <property type="match status" value="1"/>
</dbReference>
<dbReference type="PROSITE" id="PS01124">
    <property type="entry name" value="HTH_ARAC_FAMILY_2"/>
    <property type="match status" value="1"/>
</dbReference>
<evidence type="ECO:0000313" key="3">
    <source>
        <dbReference type="EMBL" id="QXT63258.1"/>
    </source>
</evidence>
<protein>
    <submittedName>
        <fullName evidence="3">PocR ligand-binding domain-containing protein</fullName>
    </submittedName>
</protein>
<dbReference type="InterPro" id="IPR018060">
    <property type="entry name" value="HTH_AraC"/>
</dbReference>
<dbReference type="InterPro" id="IPR018771">
    <property type="entry name" value="PocR_dom"/>
</dbReference>
<dbReference type="PANTHER" id="PTHR43280">
    <property type="entry name" value="ARAC-FAMILY TRANSCRIPTIONAL REGULATOR"/>
    <property type="match status" value="1"/>
</dbReference>
<dbReference type="PANTHER" id="PTHR43280:SF10">
    <property type="entry name" value="REGULATORY PROTEIN POCR"/>
    <property type="match status" value="1"/>
</dbReference>
<evidence type="ECO:0000256" key="1">
    <source>
        <dbReference type="ARBA" id="ARBA00023125"/>
    </source>
</evidence>
<dbReference type="Proteomes" id="UP000824504">
    <property type="component" value="Chromosome"/>
</dbReference>
<keyword evidence="1" id="KW-0238">DNA-binding</keyword>